<name>A0A7J6VIW4_THATH</name>
<organism evidence="2 3">
    <name type="scientific">Thalictrum thalictroides</name>
    <name type="common">Rue-anemone</name>
    <name type="synonym">Anemone thalictroides</name>
    <dbReference type="NCBI Taxonomy" id="46969"/>
    <lineage>
        <taxon>Eukaryota</taxon>
        <taxon>Viridiplantae</taxon>
        <taxon>Streptophyta</taxon>
        <taxon>Embryophyta</taxon>
        <taxon>Tracheophyta</taxon>
        <taxon>Spermatophyta</taxon>
        <taxon>Magnoliopsida</taxon>
        <taxon>Ranunculales</taxon>
        <taxon>Ranunculaceae</taxon>
        <taxon>Thalictroideae</taxon>
        <taxon>Thalictrum</taxon>
    </lineage>
</organism>
<dbReference type="GO" id="GO:0016874">
    <property type="term" value="F:ligase activity"/>
    <property type="evidence" value="ECO:0007669"/>
    <property type="project" value="UniProtKB-KW"/>
</dbReference>
<feature type="domain" description="KIB1-4 beta-propeller" evidence="1">
    <location>
        <begin position="117"/>
        <end position="292"/>
    </location>
</feature>
<dbReference type="Pfam" id="PF03478">
    <property type="entry name" value="Beta-prop_KIB1-4"/>
    <property type="match status" value="1"/>
</dbReference>
<reference evidence="2 3" key="1">
    <citation type="submission" date="2020-06" db="EMBL/GenBank/DDBJ databases">
        <title>Transcriptomic and genomic resources for Thalictrum thalictroides and T. hernandezii: Facilitating candidate gene discovery in an emerging model plant lineage.</title>
        <authorList>
            <person name="Arias T."/>
            <person name="Riano-Pachon D.M."/>
            <person name="Di Stilio V.S."/>
        </authorList>
    </citation>
    <scope>NUCLEOTIDE SEQUENCE [LARGE SCALE GENOMIC DNA]</scope>
    <source>
        <strain evidence="3">cv. WT478/WT964</strain>
        <tissue evidence="2">Leaves</tissue>
    </source>
</reference>
<dbReference type="EMBL" id="JABWDY010031807">
    <property type="protein sequence ID" value="KAF5184661.1"/>
    <property type="molecule type" value="Genomic_DNA"/>
</dbReference>
<dbReference type="InterPro" id="IPR050942">
    <property type="entry name" value="F-box_BR-signaling"/>
</dbReference>
<keyword evidence="3" id="KW-1185">Reference proteome</keyword>
<accession>A0A7J6VIW4</accession>
<evidence type="ECO:0000313" key="2">
    <source>
        <dbReference type="EMBL" id="KAF5184661.1"/>
    </source>
</evidence>
<dbReference type="AlphaFoldDB" id="A0A7J6VIW4"/>
<dbReference type="PANTHER" id="PTHR44259">
    <property type="entry name" value="OS07G0183000 PROTEIN-RELATED"/>
    <property type="match status" value="1"/>
</dbReference>
<evidence type="ECO:0000259" key="1">
    <source>
        <dbReference type="Pfam" id="PF03478"/>
    </source>
</evidence>
<evidence type="ECO:0000313" key="3">
    <source>
        <dbReference type="Proteomes" id="UP000554482"/>
    </source>
</evidence>
<dbReference type="OrthoDB" id="1519185at2759"/>
<dbReference type="InterPro" id="IPR005174">
    <property type="entry name" value="KIB1-4_b-propeller"/>
</dbReference>
<dbReference type="PANTHER" id="PTHR44259:SF114">
    <property type="entry name" value="OS06G0707300 PROTEIN"/>
    <property type="match status" value="1"/>
</dbReference>
<comment type="caution">
    <text evidence="2">The sequence shown here is derived from an EMBL/GenBank/DDBJ whole genome shotgun (WGS) entry which is preliminary data.</text>
</comment>
<proteinExistence type="predicted"/>
<sequence>MADWSGLHKDILDMIATRLSNHLNYYGFTAVCSSWRSVGIEHHRRNFPRQCLGLITPGQTVDAEKRCFVQPFAQNIKPAPLQLPMPYYCCGSTLGWVVYIDDSYDMQLFNPFSVVENTKREFFQDAIYFKERFYAVYCPGAVVACDFSNNQQILTEYAPRHQEEKILDKRYLVEMDGELHQVARMIQFVPTYDDVEDDCDEDEDVDEEEVVVPGYQDIQFIVLKLEESGGSRKWVEVKSIGDNALFVGYNTSFSLSALDFVGCKRNCIYFTNDKIPFDWRPERMDRIIGIYNLEKTEV</sequence>
<protein>
    <submittedName>
        <fullName evidence="2">Ubiquitin-protein ligase protein</fullName>
    </submittedName>
</protein>
<gene>
    <name evidence="2" type="ORF">FRX31_025753</name>
</gene>
<keyword evidence="2" id="KW-0436">Ligase</keyword>
<dbReference type="Proteomes" id="UP000554482">
    <property type="component" value="Unassembled WGS sequence"/>
</dbReference>